<evidence type="ECO:0000256" key="1">
    <source>
        <dbReference type="ARBA" id="ARBA00004141"/>
    </source>
</evidence>
<protein>
    <submittedName>
        <fullName evidence="7">RDD family protein</fullName>
    </submittedName>
</protein>
<dbReference type="Proteomes" id="UP000281915">
    <property type="component" value="Unassembled WGS sequence"/>
</dbReference>
<dbReference type="GO" id="GO:0016020">
    <property type="term" value="C:membrane"/>
    <property type="evidence" value="ECO:0007669"/>
    <property type="project" value="UniProtKB-SubCell"/>
</dbReference>
<dbReference type="RefSeq" id="WP_122914504.1">
    <property type="nucleotide sequence ID" value="NZ_RHHT01000038.1"/>
</dbReference>
<name>A0A3M8CLU1_9BACL</name>
<keyword evidence="3 5" id="KW-1133">Transmembrane helix</keyword>
<feature type="domain" description="RDD" evidence="6">
    <location>
        <begin position="28"/>
        <end position="163"/>
    </location>
</feature>
<evidence type="ECO:0000256" key="5">
    <source>
        <dbReference type="SAM" id="Phobius"/>
    </source>
</evidence>
<evidence type="ECO:0000256" key="3">
    <source>
        <dbReference type="ARBA" id="ARBA00022989"/>
    </source>
</evidence>
<reference evidence="7 8" key="1">
    <citation type="submission" date="2018-10" db="EMBL/GenBank/DDBJ databases">
        <title>Phylogenomics of Brevibacillus.</title>
        <authorList>
            <person name="Dunlap C."/>
        </authorList>
    </citation>
    <scope>NUCLEOTIDE SEQUENCE [LARGE SCALE GENOMIC DNA]</scope>
    <source>
        <strain evidence="7 8">JCM 15085</strain>
    </source>
</reference>
<keyword evidence="4 5" id="KW-0472">Membrane</keyword>
<gene>
    <name evidence="7" type="ORF">EDM58_17740</name>
</gene>
<dbReference type="AlphaFoldDB" id="A0A3M8CLU1"/>
<evidence type="ECO:0000313" key="7">
    <source>
        <dbReference type="EMBL" id="RNB76501.1"/>
    </source>
</evidence>
<dbReference type="EMBL" id="RHHT01000038">
    <property type="protein sequence ID" value="RNB76501.1"/>
    <property type="molecule type" value="Genomic_DNA"/>
</dbReference>
<keyword evidence="2 5" id="KW-0812">Transmembrane</keyword>
<dbReference type="Pfam" id="PF06271">
    <property type="entry name" value="RDD"/>
    <property type="match status" value="1"/>
</dbReference>
<dbReference type="InterPro" id="IPR010432">
    <property type="entry name" value="RDD"/>
</dbReference>
<evidence type="ECO:0000256" key="2">
    <source>
        <dbReference type="ARBA" id="ARBA00022692"/>
    </source>
</evidence>
<evidence type="ECO:0000313" key="8">
    <source>
        <dbReference type="Proteomes" id="UP000281915"/>
    </source>
</evidence>
<organism evidence="7 8">
    <name type="scientific">Brevibacillus panacihumi</name>
    <dbReference type="NCBI Taxonomy" id="497735"/>
    <lineage>
        <taxon>Bacteria</taxon>
        <taxon>Bacillati</taxon>
        <taxon>Bacillota</taxon>
        <taxon>Bacilli</taxon>
        <taxon>Bacillales</taxon>
        <taxon>Paenibacillaceae</taxon>
        <taxon>Brevibacillus</taxon>
    </lineage>
</organism>
<evidence type="ECO:0000259" key="6">
    <source>
        <dbReference type="Pfam" id="PF06271"/>
    </source>
</evidence>
<comment type="subcellular location">
    <subcellularLocation>
        <location evidence="1">Membrane</location>
        <topology evidence="1">Multi-pass membrane protein</topology>
    </subcellularLocation>
</comment>
<feature type="transmembrane region" description="Helical" evidence="5">
    <location>
        <begin position="74"/>
        <end position="98"/>
    </location>
</feature>
<dbReference type="PANTHER" id="PTHR38480:SF1">
    <property type="entry name" value="SLR0254 PROTEIN"/>
    <property type="match status" value="1"/>
</dbReference>
<comment type="caution">
    <text evidence="7">The sequence shown here is derived from an EMBL/GenBank/DDBJ whole genome shotgun (WGS) entry which is preliminary data.</text>
</comment>
<sequence length="272" mass="31262">MNEWTPSQQADREASVVTPEHVQLRFQTAGLGSRAAAQLIDTGILLLVNITVFVLFSIVVLDRNEFWLEEMKDFAIALLLLFLFIVNAGYFFFLEAFWTGQTVGKRLMKIRVIRDNGQPITFLSAAIRNLFRLIDAIPSGYFLGALVSFFHPQDKRIGDLVAGTIVVSENEQGKMSRKQRSMQNQAIGLPLLLEDRQRQAITREDWQLLSTFITRLDSLSKEKRRELGDQIAARFVKKLEWSDHKSVEQDPIAFLERLYWQLQKDWQLGGKS</sequence>
<accession>A0A3M8CLU1</accession>
<evidence type="ECO:0000256" key="4">
    <source>
        <dbReference type="ARBA" id="ARBA00023136"/>
    </source>
</evidence>
<proteinExistence type="predicted"/>
<dbReference type="PANTHER" id="PTHR38480">
    <property type="entry name" value="SLR0254 PROTEIN"/>
    <property type="match status" value="1"/>
</dbReference>
<feature type="transmembrane region" description="Helical" evidence="5">
    <location>
        <begin position="43"/>
        <end position="62"/>
    </location>
</feature>